<keyword evidence="2" id="KW-0819">tRNA processing</keyword>
<accession>A0A2C5YWM7</accession>
<feature type="domain" description="tRNA-splicing endonuclease subunit Sen15" evidence="3">
    <location>
        <begin position="19"/>
        <end position="141"/>
    </location>
</feature>
<dbReference type="PANTHER" id="PTHR28518">
    <property type="entry name" value="TRNA-SPLICING ENDONUCLEASE SUBUNIT SEN15"/>
    <property type="match status" value="1"/>
</dbReference>
<dbReference type="GO" id="GO:0003676">
    <property type="term" value="F:nucleic acid binding"/>
    <property type="evidence" value="ECO:0007669"/>
    <property type="project" value="InterPro"/>
</dbReference>
<evidence type="ECO:0000256" key="2">
    <source>
        <dbReference type="ARBA" id="ARBA00022694"/>
    </source>
</evidence>
<dbReference type="InterPro" id="IPR042777">
    <property type="entry name" value="Sen15_fungi"/>
</dbReference>
<comment type="caution">
    <text evidence="4">The sequence shown here is derived from an EMBL/GenBank/DDBJ whole genome shotgun (WGS) entry which is preliminary data.</text>
</comment>
<evidence type="ECO:0000313" key="5">
    <source>
        <dbReference type="Proteomes" id="UP000226431"/>
    </source>
</evidence>
<dbReference type="Gene3D" id="3.40.1350.10">
    <property type="match status" value="1"/>
</dbReference>
<dbReference type="AlphaFoldDB" id="A0A2C5YWM7"/>
<comment type="similarity">
    <text evidence="1">Belongs to the SEN15 family.</text>
</comment>
<name>A0A2C5YWM7_9HYPO</name>
<dbReference type="EMBL" id="NJES01000464">
    <property type="protein sequence ID" value="PHH71930.1"/>
    <property type="molecule type" value="Genomic_DNA"/>
</dbReference>
<keyword evidence="5" id="KW-1185">Reference proteome</keyword>
<dbReference type="STRING" id="2004952.A0A2C5YWM7"/>
<dbReference type="Proteomes" id="UP000226431">
    <property type="component" value="Unassembled WGS sequence"/>
</dbReference>
<dbReference type="GO" id="GO:0000214">
    <property type="term" value="C:tRNA-intron endonuclease complex"/>
    <property type="evidence" value="ECO:0007669"/>
    <property type="project" value="InterPro"/>
</dbReference>
<evidence type="ECO:0000256" key="1">
    <source>
        <dbReference type="ARBA" id="ARBA00006091"/>
    </source>
</evidence>
<dbReference type="InterPro" id="IPR011856">
    <property type="entry name" value="tRNA_endonuc-like_dom_sf"/>
</dbReference>
<protein>
    <recommendedName>
        <fullName evidence="3">tRNA-splicing endonuclease subunit Sen15 domain-containing protein</fullName>
    </recommendedName>
</protein>
<evidence type="ECO:0000259" key="3">
    <source>
        <dbReference type="Pfam" id="PF09631"/>
    </source>
</evidence>
<evidence type="ECO:0000313" key="4">
    <source>
        <dbReference type="EMBL" id="PHH71930.1"/>
    </source>
</evidence>
<reference evidence="4 5" key="1">
    <citation type="submission" date="2017-06" db="EMBL/GenBank/DDBJ databases">
        <title>Ant-infecting Ophiocordyceps genomes reveal a high diversity of potential behavioral manipulation genes and a possible major role for enterotoxins.</title>
        <authorList>
            <person name="De Bekker C."/>
            <person name="Evans H.C."/>
            <person name="Brachmann A."/>
            <person name="Hughes D.P."/>
        </authorList>
    </citation>
    <scope>NUCLEOTIDE SEQUENCE [LARGE SCALE GENOMIC DNA]</scope>
    <source>
        <strain evidence="4 5">Map16</strain>
    </source>
</reference>
<dbReference type="PANTHER" id="PTHR28518:SF1">
    <property type="entry name" value="TRNA-SPLICING ENDONUCLEASE SUBUNIT SEN15"/>
    <property type="match status" value="1"/>
</dbReference>
<dbReference type="GO" id="GO:0000379">
    <property type="term" value="P:tRNA-type intron splice site recognition and cleavage"/>
    <property type="evidence" value="ECO:0007669"/>
    <property type="project" value="InterPro"/>
</dbReference>
<dbReference type="SUPFAM" id="SSF53032">
    <property type="entry name" value="tRNA-intron endonuclease catalytic domain-like"/>
    <property type="match status" value="1"/>
</dbReference>
<organism evidence="4 5">
    <name type="scientific">Ophiocordyceps camponoti-rufipedis</name>
    <dbReference type="NCBI Taxonomy" id="2004952"/>
    <lineage>
        <taxon>Eukaryota</taxon>
        <taxon>Fungi</taxon>
        <taxon>Dikarya</taxon>
        <taxon>Ascomycota</taxon>
        <taxon>Pezizomycotina</taxon>
        <taxon>Sordariomycetes</taxon>
        <taxon>Hypocreomycetidae</taxon>
        <taxon>Hypocreales</taxon>
        <taxon>Ophiocordycipitaceae</taxon>
        <taxon>Ophiocordyceps</taxon>
    </lineage>
</organism>
<dbReference type="OrthoDB" id="10002170at2759"/>
<dbReference type="Pfam" id="PF09631">
    <property type="entry name" value="Sen15"/>
    <property type="match status" value="1"/>
</dbReference>
<dbReference type="GO" id="GO:0000213">
    <property type="term" value="F:tRNA-intron lyase activity"/>
    <property type="evidence" value="ECO:0007669"/>
    <property type="project" value="TreeGrafter"/>
</dbReference>
<proteinExistence type="inferred from homology"/>
<dbReference type="InterPro" id="IPR018593">
    <property type="entry name" value="tRNA-endonuc_su_Sen15"/>
</dbReference>
<sequence>MDSRQSVRPRVVGTICRSVARDLEKQHDWRSLEIVDGPDQLRPLIRGLPPQRLYLHPDDQVLALASEHVTGGKLHHQPEFEWVLPLHLSEAWSLANFATVFKSVTMVDSTVTKRVLLAIVHSDSTVVYYIMHQGIVKPRQN</sequence>
<dbReference type="InterPro" id="IPR036167">
    <property type="entry name" value="tRNA_intron_Endo_cat-like_sf"/>
</dbReference>
<gene>
    <name evidence="4" type="ORF">CDD80_4898</name>
</gene>